<evidence type="ECO:0000256" key="1">
    <source>
        <dbReference type="SAM" id="Phobius"/>
    </source>
</evidence>
<accession>A0AA40BRD1</accession>
<dbReference type="PANTHER" id="PTHR37544:SF3">
    <property type="entry name" value="SPRAY"/>
    <property type="match status" value="1"/>
</dbReference>
<keyword evidence="1" id="KW-1133">Transmembrane helix</keyword>
<dbReference type="InterPro" id="IPR021840">
    <property type="entry name" value="DUF3433"/>
</dbReference>
<gene>
    <name evidence="2" type="ORF">B0T21DRAFT_435386</name>
</gene>
<dbReference type="PANTHER" id="PTHR37544">
    <property type="entry name" value="SPRAY-RELATED"/>
    <property type="match status" value="1"/>
</dbReference>
<keyword evidence="1" id="KW-0812">Transmembrane</keyword>
<organism evidence="2 3">
    <name type="scientific">Apiosordaria backusii</name>
    <dbReference type="NCBI Taxonomy" id="314023"/>
    <lineage>
        <taxon>Eukaryota</taxon>
        <taxon>Fungi</taxon>
        <taxon>Dikarya</taxon>
        <taxon>Ascomycota</taxon>
        <taxon>Pezizomycotina</taxon>
        <taxon>Sordariomycetes</taxon>
        <taxon>Sordariomycetidae</taxon>
        <taxon>Sordariales</taxon>
        <taxon>Lasiosphaeriaceae</taxon>
        <taxon>Apiosordaria</taxon>
    </lineage>
</organism>
<protein>
    <submittedName>
        <fullName evidence="2">Uncharacterized protein</fullName>
    </submittedName>
</protein>
<keyword evidence="1" id="KW-0472">Membrane</keyword>
<reference evidence="2" key="1">
    <citation type="submission" date="2023-06" db="EMBL/GenBank/DDBJ databases">
        <title>Genome-scale phylogeny and comparative genomics of the fungal order Sordariales.</title>
        <authorList>
            <consortium name="Lawrence Berkeley National Laboratory"/>
            <person name="Hensen N."/>
            <person name="Bonometti L."/>
            <person name="Westerberg I."/>
            <person name="Brannstrom I.O."/>
            <person name="Guillou S."/>
            <person name="Cros-Aarteil S."/>
            <person name="Calhoun S."/>
            <person name="Haridas S."/>
            <person name="Kuo A."/>
            <person name="Mondo S."/>
            <person name="Pangilinan J."/>
            <person name="Riley R."/>
            <person name="Labutti K."/>
            <person name="Andreopoulos B."/>
            <person name="Lipzen A."/>
            <person name="Chen C."/>
            <person name="Yanf M."/>
            <person name="Daum C."/>
            <person name="Ng V."/>
            <person name="Clum A."/>
            <person name="Steindorff A."/>
            <person name="Ohm R."/>
            <person name="Martin F."/>
            <person name="Silar P."/>
            <person name="Natvig D."/>
            <person name="Lalanne C."/>
            <person name="Gautier V."/>
            <person name="Ament-Velasquez S.L."/>
            <person name="Kruys A."/>
            <person name="Hutchinson M.I."/>
            <person name="Powell A.J."/>
            <person name="Barry K."/>
            <person name="Miller A.N."/>
            <person name="Grigoriev I.V."/>
            <person name="Debuchy R."/>
            <person name="Gladieux P."/>
            <person name="Thoren M.H."/>
            <person name="Johannesson H."/>
        </authorList>
    </citation>
    <scope>NUCLEOTIDE SEQUENCE</scope>
    <source>
        <strain evidence="2">CBS 540.89</strain>
    </source>
</reference>
<evidence type="ECO:0000313" key="2">
    <source>
        <dbReference type="EMBL" id="KAK0739017.1"/>
    </source>
</evidence>
<dbReference type="AlphaFoldDB" id="A0AA40BRD1"/>
<sequence length="1162" mass="128955">MLRRSVPKLVLSLSKVVTAVWSYVDFLAKVSGAWIRLRCAKDEKDFRRALLLDYFSPLAIWTPIEALRNRDALIVGTSLVSLFLRVMIIFSSSLIRLKTVSMETPVEVRTAFVNDPSRLGHAGLMPIHTTVGVKRYKLDYPRGISNQFVYQLIEPHPNSTSELHATIEGFTTDLDCQSATLTDFNAQQWEGREDGPSKSWPTRIFNSSFGLGTSDCDILIPSQDFSFELTAPSSVTLDESAPVRSITRGVSRVLSGSCQSRNSTSSQTEPVSHRLVWVVADLLVHYSSRGGQNTTVDIILRNSQQIICQPSYAIHDLAVYRDHNGKESISLLNQSQPRHLSRINAWDITQAVIDVYDRISQDSDIRLTLRSNELAELNALGNLELDSLTMSSLALGQQTFPDYPSLLNYTALALSLRTYYQMHTKLLVHSSLTEPTRGSIVGTAKTRVDRLTVEALSPQVLVGLFMLSIAALFSAQSALPKKFTLSSDPRTILGLKALSSGFAYEPLWEPGDLEISRLKTEAQTQKPKNAAVTTSKFYQPVTVNPYLRIPVYFATLAVVILLEILLHKSYRDDGLGPAFQDRKYFSYLWTLLPVVGSSLLNLFFTLVDSDFRTLAPFHTLLRGLSPPHLSVKLNLRGLFGIHALWEEIKTQNFASAAATTASVLASLLTFASALLFFDADQSVVVEKQLRLVGSFTSDMHTIDYDVFTSRTTYQMEPMGASEVGIILSLMLQNNVSSPGPVYNDLIYPVFSLEGLDREESKLNESELEIRAVVPVLRGTLECHLLPDNEVMVDILHSKTIRNMSNSSTPDLDSWPAGDSIRVNIAGEYCESARISTPELAVTAVFALTDSRASEGVFGDVYPHLMPNTSRYLPYSQYLYVWGKYIQGTFDKPPSVTASALKCDAAVESVEVETTFFGTRLAIHPDRPPKVKEETKRVVVPPVLASRGGRITSTYPPLNPFRETEPGAFLDAFFSILATSQHTLPPVALFDKSRAPEVVEAIKRQHTIIISQTHNKLARIGYDGVGVYADMNVTDKGVFDRLGLGTLNDTTYPATVKVKSSRLDGWKETRRVFQDETATRIMQALLGTTIFFSLLSWALMPWTAILPRPPTSIANVLALLVDGNIFHVTNTEQSTPIESNDARNRGVVEYIVCIKKFGLVDMS</sequence>
<comment type="caution">
    <text evidence="2">The sequence shown here is derived from an EMBL/GenBank/DDBJ whole genome shotgun (WGS) entry which is preliminary data.</text>
</comment>
<dbReference type="Pfam" id="PF11915">
    <property type="entry name" value="DUF3433"/>
    <property type="match status" value="2"/>
</dbReference>
<proteinExistence type="predicted"/>
<dbReference type="EMBL" id="JAUKTV010000004">
    <property type="protein sequence ID" value="KAK0739017.1"/>
    <property type="molecule type" value="Genomic_DNA"/>
</dbReference>
<feature type="transmembrane region" description="Helical" evidence="1">
    <location>
        <begin position="653"/>
        <end position="677"/>
    </location>
</feature>
<dbReference type="Proteomes" id="UP001172159">
    <property type="component" value="Unassembled WGS sequence"/>
</dbReference>
<keyword evidence="3" id="KW-1185">Reference proteome</keyword>
<feature type="transmembrane region" description="Helical" evidence="1">
    <location>
        <begin position="587"/>
        <end position="607"/>
    </location>
</feature>
<name>A0AA40BRD1_9PEZI</name>
<feature type="transmembrane region" description="Helical" evidence="1">
    <location>
        <begin position="1080"/>
        <end position="1099"/>
    </location>
</feature>
<feature type="transmembrane region" description="Helical" evidence="1">
    <location>
        <begin position="546"/>
        <end position="566"/>
    </location>
</feature>
<evidence type="ECO:0000313" key="3">
    <source>
        <dbReference type="Proteomes" id="UP001172159"/>
    </source>
</evidence>